<dbReference type="Pfam" id="PF03478">
    <property type="entry name" value="Beta-prop_KIB1-4"/>
    <property type="match status" value="1"/>
</dbReference>
<comment type="caution">
    <text evidence="2">The sequence shown here is derived from an EMBL/GenBank/DDBJ whole genome shotgun (WGS) entry which is preliminary data.</text>
</comment>
<accession>A0A498HEU7</accession>
<name>A0A498HEU7_MALDO</name>
<evidence type="ECO:0000313" key="2">
    <source>
        <dbReference type="EMBL" id="RXH69996.1"/>
    </source>
</evidence>
<feature type="domain" description="KIB1-4 beta-propeller" evidence="1">
    <location>
        <begin position="93"/>
        <end position="376"/>
    </location>
</feature>
<sequence length="410" mass="45935">MTPYELRQIQLIGIESGYRASSSTWWVDGSADLDGVGAAEIDHVRFAVVCKDWRSLSKEYNQATQRWRNILPMLLIPSECHGKSSLTTRKLVYSISQGKILDDHKLRVPFSKRCCGSSHGWVATIEYQTDQGLIIALRNSFRKAWSIYLPPLDAKVPEGNTGYHEFYVPKVVLSSDPALDPKNYVAAAICGSNCILAFTKRGQTHWTYIKRKSFLFDVIFHKGHACTVGKLRTIVSWDVASLDCNPLCPPKAKILSPRNPSYQHLKAYLVELTNEDLLYVRRLYKATTAGATTTGFRVYKCVFNHQDGTIADYVEVKSIGDETLFVGDNHSLSILASNIPTCLPNSIYFTDDLAPSFGRFKTSDGTRPSDDMGIFNLEDGTITQHYSLDSRLRGYIPPAIWVVPPFDGLC</sequence>
<reference evidence="2 3" key="1">
    <citation type="submission" date="2018-10" db="EMBL/GenBank/DDBJ databases">
        <title>A high-quality apple genome assembly.</title>
        <authorList>
            <person name="Hu J."/>
        </authorList>
    </citation>
    <scope>NUCLEOTIDE SEQUENCE [LARGE SCALE GENOMIC DNA]</scope>
    <source>
        <strain evidence="3">cv. HFTH1</strain>
        <tissue evidence="2">Young leaf</tissue>
    </source>
</reference>
<dbReference type="Proteomes" id="UP000290289">
    <property type="component" value="Chromosome 16"/>
</dbReference>
<proteinExistence type="predicted"/>
<dbReference type="InterPro" id="IPR005174">
    <property type="entry name" value="KIB1-4_b-propeller"/>
</dbReference>
<protein>
    <recommendedName>
        <fullName evidence="1">KIB1-4 beta-propeller domain-containing protein</fullName>
    </recommendedName>
</protein>
<dbReference type="EMBL" id="RDQH01000342">
    <property type="protein sequence ID" value="RXH69996.1"/>
    <property type="molecule type" value="Genomic_DNA"/>
</dbReference>
<dbReference type="PANTHER" id="PTHR44259:SF93">
    <property type="entry name" value="PROTEIN, PUTATIVE (DUF295)-RELATED"/>
    <property type="match status" value="1"/>
</dbReference>
<organism evidence="2 3">
    <name type="scientific">Malus domestica</name>
    <name type="common">Apple</name>
    <name type="synonym">Pyrus malus</name>
    <dbReference type="NCBI Taxonomy" id="3750"/>
    <lineage>
        <taxon>Eukaryota</taxon>
        <taxon>Viridiplantae</taxon>
        <taxon>Streptophyta</taxon>
        <taxon>Embryophyta</taxon>
        <taxon>Tracheophyta</taxon>
        <taxon>Spermatophyta</taxon>
        <taxon>Magnoliopsida</taxon>
        <taxon>eudicotyledons</taxon>
        <taxon>Gunneridae</taxon>
        <taxon>Pentapetalae</taxon>
        <taxon>rosids</taxon>
        <taxon>fabids</taxon>
        <taxon>Rosales</taxon>
        <taxon>Rosaceae</taxon>
        <taxon>Amygdaloideae</taxon>
        <taxon>Maleae</taxon>
        <taxon>Malus</taxon>
    </lineage>
</organism>
<evidence type="ECO:0000313" key="3">
    <source>
        <dbReference type="Proteomes" id="UP000290289"/>
    </source>
</evidence>
<dbReference type="PANTHER" id="PTHR44259">
    <property type="entry name" value="OS07G0183000 PROTEIN-RELATED"/>
    <property type="match status" value="1"/>
</dbReference>
<gene>
    <name evidence="2" type="ORF">DVH24_007252</name>
</gene>
<keyword evidence="3" id="KW-1185">Reference proteome</keyword>
<dbReference type="AlphaFoldDB" id="A0A498HEU7"/>
<dbReference type="InterPro" id="IPR050942">
    <property type="entry name" value="F-box_BR-signaling"/>
</dbReference>
<evidence type="ECO:0000259" key="1">
    <source>
        <dbReference type="Pfam" id="PF03478"/>
    </source>
</evidence>
<dbReference type="STRING" id="3750.A0A498HEU7"/>